<accession>A0ABW5CTH0</accession>
<reference evidence="2" key="1">
    <citation type="journal article" date="2019" name="Int. J. Syst. Evol. Microbiol.">
        <title>The Global Catalogue of Microorganisms (GCM) 10K type strain sequencing project: providing services to taxonomists for standard genome sequencing and annotation.</title>
        <authorList>
            <consortium name="The Broad Institute Genomics Platform"/>
            <consortium name="The Broad Institute Genome Sequencing Center for Infectious Disease"/>
            <person name="Wu L."/>
            <person name="Ma J."/>
        </authorList>
    </citation>
    <scope>NUCLEOTIDE SEQUENCE [LARGE SCALE GENOMIC DNA]</scope>
    <source>
        <strain evidence="2">CGMCC 4.1782</strain>
    </source>
</reference>
<evidence type="ECO:0000313" key="2">
    <source>
        <dbReference type="Proteomes" id="UP001597374"/>
    </source>
</evidence>
<evidence type="ECO:0000313" key="1">
    <source>
        <dbReference type="EMBL" id="MFD2245721.1"/>
    </source>
</evidence>
<dbReference type="EMBL" id="JBHUIM010000001">
    <property type="protein sequence ID" value="MFD2245721.1"/>
    <property type="molecule type" value="Genomic_DNA"/>
</dbReference>
<proteinExistence type="predicted"/>
<dbReference type="RefSeq" id="WP_250427373.1">
    <property type="nucleotide sequence ID" value="NZ_JALPRR010000001.1"/>
</dbReference>
<dbReference type="Proteomes" id="UP001597374">
    <property type="component" value="Unassembled WGS sequence"/>
</dbReference>
<comment type="caution">
    <text evidence="1">The sequence shown here is derived from an EMBL/GenBank/DDBJ whole genome shotgun (WGS) entry which is preliminary data.</text>
</comment>
<name>A0ABW5CTH0_9BACT</name>
<sequence>MKLILSSIAKTKFSISGGAGKSCPSSHPANPDSDLSQLRWLFSALASRVVEMTGKA</sequence>
<organism evidence="1 2">
    <name type="scientific">Pontibacter ruber</name>
    <dbReference type="NCBI Taxonomy" id="1343895"/>
    <lineage>
        <taxon>Bacteria</taxon>
        <taxon>Pseudomonadati</taxon>
        <taxon>Bacteroidota</taxon>
        <taxon>Cytophagia</taxon>
        <taxon>Cytophagales</taxon>
        <taxon>Hymenobacteraceae</taxon>
        <taxon>Pontibacter</taxon>
    </lineage>
</organism>
<keyword evidence="2" id="KW-1185">Reference proteome</keyword>
<gene>
    <name evidence="1" type="ORF">ACFSKP_05610</name>
</gene>
<protein>
    <submittedName>
        <fullName evidence="1">Uncharacterized protein</fullName>
    </submittedName>
</protein>